<keyword evidence="6" id="KW-1185">Reference proteome</keyword>
<evidence type="ECO:0000256" key="2">
    <source>
        <dbReference type="ARBA" id="ARBA00023002"/>
    </source>
</evidence>
<dbReference type="SUPFAM" id="SSF51905">
    <property type="entry name" value="FAD/NAD(P)-binding domain"/>
    <property type="match status" value="2"/>
</dbReference>
<comment type="catalytic activity">
    <reaction evidence="3">
        <text>[thioredoxin]-dithiol + NADP(+) = [thioredoxin]-disulfide + NADPH + H(+)</text>
        <dbReference type="Rhea" id="RHEA:20345"/>
        <dbReference type="Rhea" id="RHEA-COMP:10698"/>
        <dbReference type="Rhea" id="RHEA-COMP:10700"/>
        <dbReference type="ChEBI" id="CHEBI:15378"/>
        <dbReference type="ChEBI" id="CHEBI:29950"/>
        <dbReference type="ChEBI" id="CHEBI:50058"/>
        <dbReference type="ChEBI" id="CHEBI:57783"/>
        <dbReference type="ChEBI" id="CHEBI:58349"/>
        <dbReference type="EC" id="1.8.1.9"/>
    </reaction>
</comment>
<dbReference type="AlphaFoldDB" id="A0A975PZF3"/>
<gene>
    <name evidence="5" type="ORF">F6B93_07720</name>
</gene>
<dbReference type="EMBL" id="CP046600">
    <property type="protein sequence ID" value="QUR69658.1"/>
    <property type="molecule type" value="Genomic_DNA"/>
</dbReference>
<proteinExistence type="predicted"/>
<dbReference type="PRINTS" id="PR00469">
    <property type="entry name" value="PNDRDTASEII"/>
</dbReference>
<dbReference type="GO" id="GO:0004791">
    <property type="term" value="F:thioredoxin-disulfide reductase (NADPH) activity"/>
    <property type="evidence" value="ECO:0007669"/>
    <property type="project" value="UniProtKB-EC"/>
</dbReference>
<evidence type="ECO:0000256" key="3">
    <source>
        <dbReference type="ARBA" id="ARBA00048132"/>
    </source>
</evidence>
<reference evidence="5" key="1">
    <citation type="submission" date="2019-12" db="EMBL/GenBank/DDBJ databases">
        <title>Mycobacterium spongiae sp. nov.</title>
        <authorList>
            <person name="Stinear T."/>
        </authorList>
    </citation>
    <scope>NUCLEOTIDE SEQUENCE</scope>
    <source>
        <strain evidence="5">FSD4b-SM</strain>
    </source>
</reference>
<sequence>MAQTYDVVVIGGGPAGLSAALTLVRARRSVLVIDGGQARNARAAGVHDFLTRDGCAPADLIATGRAEVARYGGQVTEGHVVSARRDGSAFAVSLHGGTTVHARRLVVASGLTDELPAIEGLAELWGTDVLYCPYCHGWEVADLPIGVLATGAESVHQALMFRQWSHAITLFLNGTIDPSPAELAQLEARQIGVVTTPVTAVISRMGRLDAVELADGDRVEVAALALLPRMVARTEFLGELGLHAVPHPSGLGENVETDNEGRTSVPGVYAAGNVADVSAHVVNAASSGLRAAMALNADLVEDDTARAVLAMPQG</sequence>
<evidence type="ECO:0000313" key="5">
    <source>
        <dbReference type="EMBL" id="QUR69658.1"/>
    </source>
</evidence>
<dbReference type="RefSeq" id="WP_211699340.1">
    <property type="nucleotide sequence ID" value="NZ_CP046600.1"/>
</dbReference>
<dbReference type="PRINTS" id="PR00368">
    <property type="entry name" value="FADPNR"/>
</dbReference>
<dbReference type="InterPro" id="IPR050097">
    <property type="entry name" value="Ferredoxin-NADP_redctase_2"/>
</dbReference>
<accession>A0A975PZF3</accession>
<dbReference type="KEGG" id="mspg:F6B93_07720"/>
<dbReference type="PANTHER" id="PTHR48105">
    <property type="entry name" value="THIOREDOXIN REDUCTASE 1-RELATED-RELATED"/>
    <property type="match status" value="1"/>
</dbReference>
<keyword evidence="1" id="KW-0285">Flavoprotein</keyword>
<dbReference type="Gene3D" id="3.50.50.60">
    <property type="entry name" value="FAD/NAD(P)-binding domain"/>
    <property type="match status" value="2"/>
</dbReference>
<dbReference type="InterPro" id="IPR023753">
    <property type="entry name" value="FAD/NAD-binding_dom"/>
</dbReference>
<name>A0A975PZF3_9MYCO</name>
<dbReference type="Proteomes" id="UP000682202">
    <property type="component" value="Chromosome"/>
</dbReference>
<organism evidence="5 6">
    <name type="scientific">Mycobacterium spongiae</name>
    <dbReference type="NCBI Taxonomy" id="886343"/>
    <lineage>
        <taxon>Bacteria</taxon>
        <taxon>Bacillati</taxon>
        <taxon>Actinomycetota</taxon>
        <taxon>Actinomycetes</taxon>
        <taxon>Mycobacteriales</taxon>
        <taxon>Mycobacteriaceae</taxon>
        <taxon>Mycobacterium</taxon>
    </lineage>
</organism>
<evidence type="ECO:0000313" key="6">
    <source>
        <dbReference type="Proteomes" id="UP000682202"/>
    </source>
</evidence>
<keyword evidence="2" id="KW-0560">Oxidoreductase</keyword>
<dbReference type="Pfam" id="PF07992">
    <property type="entry name" value="Pyr_redox_2"/>
    <property type="match status" value="1"/>
</dbReference>
<dbReference type="InterPro" id="IPR036188">
    <property type="entry name" value="FAD/NAD-bd_sf"/>
</dbReference>
<protein>
    <submittedName>
        <fullName evidence="5">FAD-binding protein</fullName>
    </submittedName>
</protein>
<evidence type="ECO:0000256" key="1">
    <source>
        <dbReference type="ARBA" id="ARBA00022630"/>
    </source>
</evidence>
<evidence type="ECO:0000259" key="4">
    <source>
        <dbReference type="Pfam" id="PF07992"/>
    </source>
</evidence>
<feature type="domain" description="FAD/NAD(P)-binding" evidence="4">
    <location>
        <begin position="5"/>
        <end position="288"/>
    </location>
</feature>